<dbReference type="PATRIC" id="fig|28229.4.peg.4064"/>
<dbReference type="PANTHER" id="PTHR46124">
    <property type="entry name" value="D-AMINOACYL-TRNA DEACYLASE"/>
    <property type="match status" value="1"/>
</dbReference>
<feature type="binding site" evidence="1">
    <location>
        <position position="107"/>
    </location>
    <ligand>
        <name>a divalent metal cation</name>
        <dbReference type="ChEBI" id="CHEBI:60240"/>
        <label>1</label>
    </ligand>
</feature>
<protein>
    <submittedName>
        <fullName evidence="2">TatD-related deoxyribonuclease</fullName>
    </submittedName>
</protein>
<dbReference type="EMBL" id="JQED01000055">
    <property type="protein sequence ID" value="KGJ87172.1"/>
    <property type="molecule type" value="Genomic_DNA"/>
</dbReference>
<proteinExistence type="predicted"/>
<organism evidence="2 3">
    <name type="scientific">Colwellia psychrerythraea</name>
    <name type="common">Vibrio psychroerythus</name>
    <dbReference type="NCBI Taxonomy" id="28229"/>
    <lineage>
        <taxon>Bacteria</taxon>
        <taxon>Pseudomonadati</taxon>
        <taxon>Pseudomonadota</taxon>
        <taxon>Gammaproteobacteria</taxon>
        <taxon>Alteromonadales</taxon>
        <taxon>Colwelliaceae</taxon>
        <taxon>Colwellia</taxon>
    </lineage>
</organism>
<feature type="binding site" evidence="1">
    <location>
        <position position="7"/>
    </location>
    <ligand>
        <name>a divalent metal cation</name>
        <dbReference type="ChEBI" id="CHEBI:60240"/>
        <label>1</label>
    </ligand>
</feature>
<dbReference type="OrthoDB" id="9810005at2"/>
<dbReference type="CDD" id="cd01310">
    <property type="entry name" value="TatD_DNAse"/>
    <property type="match status" value="1"/>
</dbReference>
<feature type="binding site" evidence="1">
    <location>
        <position position="177"/>
    </location>
    <ligand>
        <name>a divalent metal cation</name>
        <dbReference type="ChEBI" id="CHEBI:60240"/>
        <label>2</label>
    </ligand>
</feature>
<dbReference type="Gene3D" id="3.20.20.140">
    <property type="entry name" value="Metal-dependent hydrolases"/>
    <property type="match status" value="1"/>
</dbReference>
<dbReference type="Pfam" id="PF01026">
    <property type="entry name" value="TatD_DNase"/>
    <property type="match status" value="1"/>
</dbReference>
<dbReference type="SUPFAM" id="SSF51556">
    <property type="entry name" value="Metallo-dependent hydrolases"/>
    <property type="match status" value="1"/>
</dbReference>
<dbReference type="GO" id="GO:0016788">
    <property type="term" value="F:hydrolase activity, acting on ester bonds"/>
    <property type="evidence" value="ECO:0007669"/>
    <property type="project" value="InterPro"/>
</dbReference>
<accession>A0A099KAV7</accession>
<keyword evidence="1" id="KW-0479">Metal-binding</keyword>
<evidence type="ECO:0000256" key="1">
    <source>
        <dbReference type="PIRSR" id="PIRSR005902-1"/>
    </source>
</evidence>
<evidence type="ECO:0000313" key="3">
    <source>
        <dbReference type="Proteomes" id="UP000029843"/>
    </source>
</evidence>
<comment type="caution">
    <text evidence="2">The sequence shown here is derived from an EMBL/GenBank/DDBJ whole genome shotgun (WGS) entry which is preliminary data.</text>
</comment>
<dbReference type="Proteomes" id="UP000029843">
    <property type="component" value="Unassembled WGS sequence"/>
</dbReference>
<dbReference type="AlphaFoldDB" id="A0A099KAV7"/>
<dbReference type="GO" id="GO:0005829">
    <property type="term" value="C:cytosol"/>
    <property type="evidence" value="ECO:0007669"/>
    <property type="project" value="TreeGrafter"/>
</dbReference>
<gene>
    <name evidence="2" type="ORF">ND2E_0579</name>
</gene>
<evidence type="ECO:0000313" key="2">
    <source>
        <dbReference type="EMBL" id="KGJ87172.1"/>
    </source>
</evidence>
<dbReference type="GO" id="GO:0046872">
    <property type="term" value="F:metal ion binding"/>
    <property type="evidence" value="ECO:0007669"/>
    <property type="project" value="UniProtKB-KW"/>
</dbReference>
<feature type="binding site" evidence="1">
    <location>
        <position position="153"/>
    </location>
    <ligand>
        <name>a divalent metal cation</name>
        <dbReference type="ChEBI" id="CHEBI:60240"/>
        <label>2</label>
    </ligand>
</feature>
<feature type="binding site" evidence="1">
    <location>
        <position position="9"/>
    </location>
    <ligand>
        <name>a divalent metal cation</name>
        <dbReference type="ChEBI" id="CHEBI:60240"/>
        <label>1</label>
    </ligand>
</feature>
<dbReference type="PANTHER" id="PTHR46124:SF3">
    <property type="entry name" value="HYDROLASE"/>
    <property type="match status" value="1"/>
</dbReference>
<name>A0A099KAV7_COLPS</name>
<dbReference type="InterPro" id="IPR001130">
    <property type="entry name" value="TatD-like"/>
</dbReference>
<dbReference type="PIRSF" id="PIRSF005902">
    <property type="entry name" value="DNase_TatD"/>
    <property type="match status" value="1"/>
</dbReference>
<feature type="binding site" evidence="1">
    <location>
        <position position="227"/>
    </location>
    <ligand>
        <name>a divalent metal cation</name>
        <dbReference type="ChEBI" id="CHEBI:60240"/>
        <label>1</label>
    </ligand>
</feature>
<reference evidence="2 3" key="1">
    <citation type="submission" date="2014-08" db="EMBL/GenBank/DDBJ databases">
        <title>Genomic and Phenotypic Diversity of Colwellia psychrerythraea strains from Disparate Marine Basins.</title>
        <authorList>
            <person name="Techtmann S.M."/>
            <person name="Stelling S.C."/>
            <person name="Utturkar S.M."/>
            <person name="Alshibli N."/>
            <person name="Harris A."/>
            <person name="Brown S.D."/>
            <person name="Hazen T.C."/>
        </authorList>
    </citation>
    <scope>NUCLEOTIDE SEQUENCE [LARGE SCALE GENOMIC DNA]</scope>
    <source>
        <strain evidence="2 3">ND2E</strain>
    </source>
</reference>
<sequence>MQFTDSHCHLDDEAFKENLPALLAQCAKLNISRIIVPSIAPDNFSKVLNLAKHTPDDFNHITNNNPIKVYPCLGIHPWFLQELNDSHLAQLSKLVAKSRNEIIAVGEIGIDGAIAKQAINHGQTPEDNLHHQQYFFDFQLNLAKQQNLPVIIHHRQSHDKIMPFLRRYQLARSGIIHGFSGSYQQAMAYIDLGFKLGVGSTITYSRAKKTINTFKRLPLDSLVLETDAPSMPLSREVIGKEVLTNSEKNGQESIELKADSPANSPVNLIKIFEVLSIIRPERPAEIANQLEQNIEQIFFKDVNSF</sequence>
<dbReference type="InterPro" id="IPR032466">
    <property type="entry name" value="Metal_Hydrolase"/>
</dbReference>